<organism evidence="1 2">
    <name type="scientific">Phormidium pseudopriestleyi FRX01</name>
    <dbReference type="NCBI Taxonomy" id="1759528"/>
    <lineage>
        <taxon>Bacteria</taxon>
        <taxon>Bacillati</taxon>
        <taxon>Cyanobacteriota</taxon>
        <taxon>Cyanophyceae</taxon>
        <taxon>Oscillatoriophycideae</taxon>
        <taxon>Oscillatoriales</taxon>
        <taxon>Oscillatoriaceae</taxon>
        <taxon>Phormidium</taxon>
    </lineage>
</organism>
<gene>
    <name evidence="1" type="ORF">J0895_25020</name>
</gene>
<dbReference type="InterPro" id="IPR029058">
    <property type="entry name" value="AB_hydrolase_fold"/>
</dbReference>
<reference evidence="1 2" key="1">
    <citation type="submission" date="2021-03" db="EMBL/GenBank/DDBJ databases">
        <title>Metabolic Capacity of the Antarctic Cyanobacterium Phormidium pseudopriestleyi that Sustains Oxygenic Photosynthesis in the Presence of Hydrogen Sulfide.</title>
        <authorList>
            <person name="Lumian J.E."/>
            <person name="Jungblut A.D."/>
            <person name="Dillon M.L."/>
            <person name="Hawes I."/>
            <person name="Doran P.T."/>
            <person name="Mackey T.J."/>
            <person name="Dick G.J."/>
            <person name="Grettenberger C.L."/>
            <person name="Sumner D.Y."/>
        </authorList>
    </citation>
    <scope>NUCLEOTIDE SEQUENCE [LARGE SCALE GENOMIC DNA]</scope>
    <source>
        <strain evidence="1 2">FRX01</strain>
    </source>
</reference>
<accession>A0ABS3FYT1</accession>
<dbReference type="SUPFAM" id="SSF53474">
    <property type="entry name" value="alpha/beta-Hydrolases"/>
    <property type="match status" value="1"/>
</dbReference>
<dbReference type="EMBL" id="JAFLQW010000667">
    <property type="protein sequence ID" value="MBO0352285.1"/>
    <property type="molecule type" value="Genomic_DNA"/>
</dbReference>
<protein>
    <submittedName>
        <fullName evidence="1">Uncharacterized protein</fullName>
    </submittedName>
</protein>
<evidence type="ECO:0000313" key="2">
    <source>
        <dbReference type="Proteomes" id="UP000664844"/>
    </source>
</evidence>
<keyword evidence="2" id="KW-1185">Reference proteome</keyword>
<dbReference type="RefSeq" id="WP_207090698.1">
    <property type="nucleotide sequence ID" value="NZ_JAFLQW010000667.1"/>
</dbReference>
<dbReference type="Gene3D" id="3.40.50.1820">
    <property type="entry name" value="alpha/beta hydrolase"/>
    <property type="match status" value="1"/>
</dbReference>
<name>A0ABS3FYT1_9CYAN</name>
<proteinExistence type="predicted"/>
<dbReference type="Proteomes" id="UP000664844">
    <property type="component" value="Unassembled WGS sequence"/>
</dbReference>
<sequence length="88" mass="9962">MGLWEGYNERITGLYFICSTGADTPHQIAKLAQALETPNCRIITPNLGWLRTFWRIEPLIQTVETLVAENRATYPTTPMRIIGHSMGD</sequence>
<comment type="caution">
    <text evidence="1">The sequence shown here is derived from an EMBL/GenBank/DDBJ whole genome shotgun (WGS) entry which is preliminary data.</text>
</comment>
<evidence type="ECO:0000313" key="1">
    <source>
        <dbReference type="EMBL" id="MBO0352285.1"/>
    </source>
</evidence>